<keyword evidence="3" id="KW-1185">Reference proteome</keyword>
<gene>
    <name evidence="2" type="ORF">VNO78_00303</name>
</gene>
<dbReference type="EMBL" id="JAYMYS010000001">
    <property type="protein sequence ID" value="KAK7409909.1"/>
    <property type="molecule type" value="Genomic_DNA"/>
</dbReference>
<comment type="caution">
    <text evidence="2">The sequence shown here is derived from an EMBL/GenBank/DDBJ whole genome shotgun (WGS) entry which is preliminary data.</text>
</comment>
<feature type="region of interest" description="Disordered" evidence="1">
    <location>
        <begin position="48"/>
        <end position="75"/>
    </location>
</feature>
<dbReference type="Proteomes" id="UP001386955">
    <property type="component" value="Unassembled WGS sequence"/>
</dbReference>
<evidence type="ECO:0000256" key="1">
    <source>
        <dbReference type="SAM" id="MobiDB-lite"/>
    </source>
</evidence>
<sequence length="139" mass="14884">MRRKKKKEGGSMISNNKGCENKAYAGVLKKGPPLSRFSSVSVYAQQQPPLLPLPQGPKKPKATKGDESIVIAPSWGPDPKDLPIVVLGMGKGNIHSLFNLAPPPSSLPLPNFSLRSKLACNAAAVDHGATNNLRRLLRL</sequence>
<protein>
    <submittedName>
        <fullName evidence="2">Uncharacterized protein</fullName>
    </submittedName>
</protein>
<dbReference type="PANTHER" id="PTHR33670:SF14">
    <property type="entry name" value="T20H2.15 PROTEIN"/>
    <property type="match status" value="1"/>
</dbReference>
<proteinExistence type="predicted"/>
<reference evidence="2 3" key="1">
    <citation type="submission" date="2024-01" db="EMBL/GenBank/DDBJ databases">
        <title>The genomes of 5 underutilized Papilionoideae crops provide insights into root nodulation and disease resistanc.</title>
        <authorList>
            <person name="Jiang F."/>
        </authorList>
    </citation>
    <scope>NUCLEOTIDE SEQUENCE [LARGE SCALE GENOMIC DNA]</scope>
    <source>
        <strain evidence="2">DUOXIRENSHENG_FW03</strain>
        <tissue evidence="2">Leaves</tissue>
    </source>
</reference>
<evidence type="ECO:0000313" key="2">
    <source>
        <dbReference type="EMBL" id="KAK7409909.1"/>
    </source>
</evidence>
<accession>A0AAN9SX83</accession>
<dbReference type="AlphaFoldDB" id="A0AAN9SX83"/>
<evidence type="ECO:0000313" key="3">
    <source>
        <dbReference type="Proteomes" id="UP001386955"/>
    </source>
</evidence>
<feature type="region of interest" description="Disordered" evidence="1">
    <location>
        <begin position="1"/>
        <end position="24"/>
    </location>
</feature>
<organism evidence="2 3">
    <name type="scientific">Psophocarpus tetragonolobus</name>
    <name type="common">Winged bean</name>
    <name type="synonym">Dolichos tetragonolobus</name>
    <dbReference type="NCBI Taxonomy" id="3891"/>
    <lineage>
        <taxon>Eukaryota</taxon>
        <taxon>Viridiplantae</taxon>
        <taxon>Streptophyta</taxon>
        <taxon>Embryophyta</taxon>
        <taxon>Tracheophyta</taxon>
        <taxon>Spermatophyta</taxon>
        <taxon>Magnoliopsida</taxon>
        <taxon>eudicotyledons</taxon>
        <taxon>Gunneridae</taxon>
        <taxon>Pentapetalae</taxon>
        <taxon>rosids</taxon>
        <taxon>fabids</taxon>
        <taxon>Fabales</taxon>
        <taxon>Fabaceae</taxon>
        <taxon>Papilionoideae</taxon>
        <taxon>50 kb inversion clade</taxon>
        <taxon>NPAAA clade</taxon>
        <taxon>indigoferoid/millettioid clade</taxon>
        <taxon>Phaseoleae</taxon>
        <taxon>Psophocarpus</taxon>
    </lineage>
</organism>
<dbReference type="PANTHER" id="PTHR33670">
    <property type="entry name" value="SPLICING FACTOR, PROLINE- AND GLUTAMINE-RICH-LIKE"/>
    <property type="match status" value="1"/>
</dbReference>
<name>A0AAN9SX83_PSOTE</name>